<dbReference type="InterPro" id="IPR017252">
    <property type="entry name" value="Dynein_regulator_LIS1"/>
</dbReference>
<evidence type="ECO:0000313" key="13">
    <source>
        <dbReference type="EMBL" id="KSA01383.1"/>
    </source>
</evidence>
<evidence type="ECO:0000313" key="14">
    <source>
        <dbReference type="Proteomes" id="UP000054251"/>
    </source>
</evidence>
<dbReference type="EMBL" id="LMYN01000055">
    <property type="protein sequence ID" value="KSA01383.1"/>
    <property type="molecule type" value="Genomic_DNA"/>
</dbReference>
<keyword evidence="7 11" id="KW-0498">Mitosis</keyword>
<dbReference type="HAMAP" id="MF_03141">
    <property type="entry name" value="lis1"/>
    <property type="match status" value="1"/>
</dbReference>
<keyword evidence="6" id="KW-0677">Repeat</keyword>
<dbReference type="SUPFAM" id="SSF109925">
    <property type="entry name" value="Lissencephaly-1 protein (Lis-1, PAF-AH alpha) N-terminal domain"/>
    <property type="match status" value="1"/>
</dbReference>
<dbReference type="AlphaFoldDB" id="A0A0V1PYR0"/>
<comment type="function">
    <text evidence="11">Positively regulates the activity of the minus-end directed microtubule motor protein dynein. Plays a central role in positioning the mitotic spindle at the bud neck during cell division. Targets cytoplasmic dynein to microtubule plus ends, thereby promoting dynein-mediated microtubule sliding along the bud cortex and consequently the movement of the mitotic spindle to the bud neck.</text>
</comment>
<comment type="subcellular location">
    <subcellularLocation>
        <location evidence="11">Cytoplasm</location>
        <location evidence="11">Cytoskeleton</location>
    </subcellularLocation>
    <subcellularLocation>
        <location evidence="11">Cytoplasm</location>
        <location evidence="11">Cytoskeleton</location>
        <location evidence="11">Spindle pole</location>
    </subcellularLocation>
    <text evidence="11">Localizes to the plus ends of microtubules and the mitotic spindle poles.</text>
</comment>
<dbReference type="OrthoDB" id="10264588at2759"/>
<evidence type="ECO:0000256" key="7">
    <source>
        <dbReference type="ARBA" id="ARBA00022776"/>
    </source>
</evidence>
<feature type="repeat" description="WD" evidence="12">
    <location>
        <begin position="219"/>
        <end position="261"/>
    </location>
</feature>
<evidence type="ECO:0000256" key="12">
    <source>
        <dbReference type="PROSITE-ProRule" id="PRU00221"/>
    </source>
</evidence>
<dbReference type="PROSITE" id="PS50294">
    <property type="entry name" value="WD_REPEATS_REGION"/>
    <property type="match status" value="2"/>
</dbReference>
<reference evidence="13 14" key="1">
    <citation type="submission" date="2015-11" db="EMBL/GenBank/DDBJ databases">
        <title>The genome of Debaryomyces fabryi.</title>
        <authorList>
            <person name="Tafer H."/>
            <person name="Lopandic K."/>
        </authorList>
    </citation>
    <scope>NUCLEOTIDE SEQUENCE [LARGE SCALE GENOMIC DNA]</scope>
    <source>
        <strain evidence="13 14">CBS 789</strain>
    </source>
</reference>
<dbReference type="PROSITE" id="PS00678">
    <property type="entry name" value="WD_REPEATS_1"/>
    <property type="match status" value="3"/>
</dbReference>
<keyword evidence="2 11" id="KW-0963">Cytoplasm</keyword>
<dbReference type="GO" id="GO:0005737">
    <property type="term" value="C:cytoplasm"/>
    <property type="evidence" value="ECO:0007669"/>
    <property type="project" value="UniProtKB-UniRule"/>
</dbReference>
<dbReference type="PRINTS" id="PR00320">
    <property type="entry name" value="GPROTEINBRPT"/>
</dbReference>
<dbReference type="InterPro" id="IPR037190">
    <property type="entry name" value="LIS1_N"/>
</dbReference>
<dbReference type="SMART" id="SM00320">
    <property type="entry name" value="WD40"/>
    <property type="match status" value="7"/>
</dbReference>
<dbReference type="Gene3D" id="1.20.960.30">
    <property type="match status" value="1"/>
</dbReference>
<dbReference type="RefSeq" id="XP_015467485.1">
    <property type="nucleotide sequence ID" value="XM_015611708.1"/>
</dbReference>
<evidence type="ECO:0000256" key="8">
    <source>
        <dbReference type="ARBA" id="ARBA00023054"/>
    </source>
</evidence>
<keyword evidence="10 11" id="KW-0131">Cell cycle</keyword>
<keyword evidence="1 11" id="KW-0813">Transport</keyword>
<proteinExistence type="inferred from homology"/>
<dbReference type="PIRSF" id="PIRSF037647">
    <property type="entry name" value="Dynein_regulator_Lis1"/>
    <property type="match status" value="1"/>
</dbReference>
<keyword evidence="14" id="KW-1185">Reference proteome</keyword>
<evidence type="ECO:0000256" key="6">
    <source>
        <dbReference type="ARBA" id="ARBA00022737"/>
    </source>
</evidence>
<dbReference type="GO" id="GO:1990234">
    <property type="term" value="C:transferase complex"/>
    <property type="evidence" value="ECO:0007669"/>
    <property type="project" value="UniProtKB-ARBA"/>
</dbReference>
<comment type="similarity">
    <text evidence="11">Belongs to the WD repeat LIS1/nudF family.</text>
</comment>
<gene>
    <name evidence="11" type="primary">PAC1</name>
    <name evidence="11" type="synonym">LIS1</name>
    <name evidence="13" type="ORF">AC631_02878</name>
</gene>
<dbReference type="GO" id="GO:0051301">
    <property type="term" value="P:cell division"/>
    <property type="evidence" value="ECO:0007669"/>
    <property type="project" value="UniProtKB-KW"/>
</dbReference>
<dbReference type="GeneID" id="26839887"/>
<comment type="caution">
    <text evidence="13">The sequence shown here is derived from an EMBL/GenBank/DDBJ whole genome shotgun (WGS) entry which is preliminary data.</text>
</comment>
<evidence type="ECO:0000256" key="10">
    <source>
        <dbReference type="ARBA" id="ARBA00023306"/>
    </source>
</evidence>
<evidence type="ECO:0000256" key="4">
    <source>
        <dbReference type="ARBA" id="ARBA00022618"/>
    </source>
</evidence>
<dbReference type="PANTHER" id="PTHR22847">
    <property type="entry name" value="WD40 REPEAT PROTEIN"/>
    <property type="match status" value="1"/>
</dbReference>
<keyword evidence="3 12" id="KW-0853">WD repeat</keyword>
<evidence type="ECO:0000256" key="9">
    <source>
        <dbReference type="ARBA" id="ARBA00023212"/>
    </source>
</evidence>
<dbReference type="SUPFAM" id="SSF50978">
    <property type="entry name" value="WD40 repeat-like"/>
    <property type="match status" value="1"/>
</dbReference>
<dbReference type="GO" id="GO:0000922">
    <property type="term" value="C:spindle pole"/>
    <property type="evidence" value="ECO:0007669"/>
    <property type="project" value="UniProtKB-SubCell"/>
</dbReference>
<dbReference type="PROSITE" id="PS50082">
    <property type="entry name" value="WD_REPEATS_2"/>
    <property type="match status" value="3"/>
</dbReference>
<evidence type="ECO:0000256" key="1">
    <source>
        <dbReference type="ARBA" id="ARBA00022448"/>
    </source>
</evidence>
<dbReference type="CDD" id="cd00200">
    <property type="entry name" value="WD40"/>
    <property type="match status" value="1"/>
</dbReference>
<keyword evidence="4 11" id="KW-0132">Cell division</keyword>
<dbReference type="GO" id="GO:0070840">
    <property type="term" value="F:dynein complex binding"/>
    <property type="evidence" value="ECO:0007669"/>
    <property type="project" value="UniProtKB-UniRule"/>
</dbReference>
<protein>
    <recommendedName>
        <fullName evidence="11">Nuclear distribution protein PAC1</fullName>
    </recommendedName>
    <alternativeName>
        <fullName evidence="11">Lissencephaly-1 homolog</fullName>
        <shortName evidence="11">LIS-1</shortName>
    </alternativeName>
    <alternativeName>
        <fullName evidence="11">nudF homolog</fullName>
    </alternativeName>
</protein>
<feature type="repeat" description="WD" evidence="12">
    <location>
        <begin position="515"/>
        <end position="529"/>
    </location>
</feature>
<dbReference type="InterPro" id="IPR036322">
    <property type="entry name" value="WD40_repeat_dom_sf"/>
</dbReference>
<dbReference type="InterPro" id="IPR019775">
    <property type="entry name" value="WD40_repeat_CS"/>
</dbReference>
<feature type="repeat" description="WD" evidence="12">
    <location>
        <begin position="414"/>
        <end position="449"/>
    </location>
</feature>
<dbReference type="InterPro" id="IPR001680">
    <property type="entry name" value="WD40_rpt"/>
</dbReference>
<dbReference type="InterPro" id="IPR015943">
    <property type="entry name" value="WD40/YVTN_repeat-like_dom_sf"/>
</dbReference>
<evidence type="ECO:0000256" key="11">
    <source>
        <dbReference type="HAMAP-Rule" id="MF_03141"/>
    </source>
</evidence>
<evidence type="ECO:0000256" key="2">
    <source>
        <dbReference type="ARBA" id="ARBA00022490"/>
    </source>
</evidence>
<keyword evidence="9 11" id="KW-0206">Cytoskeleton</keyword>
<keyword evidence="5 11" id="KW-0493">Microtubule</keyword>
<dbReference type="GO" id="GO:0005874">
    <property type="term" value="C:microtubule"/>
    <property type="evidence" value="ECO:0007669"/>
    <property type="project" value="UniProtKB-KW"/>
</dbReference>
<dbReference type="Pfam" id="PF00400">
    <property type="entry name" value="WD40"/>
    <property type="match status" value="4"/>
</dbReference>
<accession>A0A0V1PYR0</accession>
<dbReference type="GO" id="GO:0000132">
    <property type="term" value="P:establishment of mitotic spindle orientation"/>
    <property type="evidence" value="ECO:0007669"/>
    <property type="project" value="UniProtKB-UniRule"/>
</dbReference>
<evidence type="ECO:0000256" key="3">
    <source>
        <dbReference type="ARBA" id="ARBA00022574"/>
    </source>
</evidence>
<name>A0A0V1PYR0_9ASCO</name>
<comment type="subunit">
    <text evidence="11">Self-associates. Interacts with NDL1 and dynein.</text>
</comment>
<sequence>MLQPQILTARQQQELNKAIIQYIKPIAEEANDNELIQKLSESLDVPLVSIDDSVIPNYLEKKWSTVLRLQRKIIDLEGEVSNLRTVIDSQQIVPSASASVIGKDKINWLPSSSIRTFKTQSHQLIQSVSIHPTLPIILGGCSDGSLIIWNLVNDESLIPEKIIKAHIRGVNTIAWSKKPVDLSGRVSEAKNMTHVIATCSSDLSIKIWDGATFKHIRTLTGHEHTISSIVFSSSKPNILYSVSRDKTVKVWDLVNGYCIKSFIGHSDWVRDIDVISVNSNLLQEQPDINPELGDFLVTCSNDQSIRLSHAESGTGLSLSIGHTHVIECVKFLPFHSNYIIDKYIKENESLFPNISTEVIDDPNYKNLLGYKYCISGGRDNSIKLWLIPPPVFRPHRHPLPSQLNNSQGWLIADLVGHQSWVKSLHIHPNGRFVFSGSDDKTIKIWDLASLNVNGRVKCVKNLTGHEGFVNDIEFASFEINNNIYSSKTEDGGKAKTEEERRNELMKSIESKIRCLFISGGVDNCIRLWS</sequence>
<keyword evidence="8 11" id="KW-0175">Coiled coil</keyword>
<dbReference type="Proteomes" id="UP000054251">
    <property type="component" value="Unassembled WGS sequence"/>
</dbReference>
<dbReference type="Gene3D" id="2.130.10.10">
    <property type="entry name" value="YVTN repeat-like/Quinoprotein amine dehydrogenase"/>
    <property type="match status" value="3"/>
</dbReference>
<dbReference type="GO" id="GO:0051012">
    <property type="term" value="P:microtubule sliding"/>
    <property type="evidence" value="ECO:0007669"/>
    <property type="project" value="UniProtKB-UniRule"/>
</dbReference>
<dbReference type="PANTHER" id="PTHR22847:SF637">
    <property type="entry name" value="WD REPEAT DOMAIN 5B"/>
    <property type="match status" value="1"/>
</dbReference>
<organism evidence="13 14">
    <name type="scientific">Debaryomyces fabryi</name>
    <dbReference type="NCBI Taxonomy" id="58627"/>
    <lineage>
        <taxon>Eukaryota</taxon>
        <taxon>Fungi</taxon>
        <taxon>Dikarya</taxon>
        <taxon>Ascomycota</taxon>
        <taxon>Saccharomycotina</taxon>
        <taxon>Pichiomycetes</taxon>
        <taxon>Debaryomycetaceae</taxon>
        <taxon>Debaryomyces</taxon>
    </lineage>
</organism>
<evidence type="ECO:0000256" key="5">
    <source>
        <dbReference type="ARBA" id="ARBA00022701"/>
    </source>
</evidence>
<dbReference type="GO" id="GO:0005875">
    <property type="term" value="C:microtubule associated complex"/>
    <property type="evidence" value="ECO:0007669"/>
    <property type="project" value="UniProtKB-UniRule"/>
</dbReference>
<dbReference type="InterPro" id="IPR020472">
    <property type="entry name" value="WD40_PAC1"/>
</dbReference>